<dbReference type="STRING" id="415015.SAMN05660462_00900"/>
<keyword evidence="3" id="KW-1185">Reference proteome</keyword>
<dbReference type="Proteomes" id="UP000198625">
    <property type="component" value="Unassembled WGS sequence"/>
</dbReference>
<protein>
    <submittedName>
        <fullName evidence="2">Uncharacterized protein</fullName>
    </submittedName>
</protein>
<feature type="transmembrane region" description="Helical" evidence="1">
    <location>
        <begin position="47"/>
        <end position="66"/>
    </location>
</feature>
<keyword evidence="1" id="KW-1133">Transmembrane helix</keyword>
<evidence type="ECO:0000313" key="2">
    <source>
        <dbReference type="EMBL" id="SDY78400.1"/>
    </source>
</evidence>
<accession>A0A1H3MPG2</accession>
<proteinExistence type="predicted"/>
<dbReference type="AlphaFoldDB" id="A0A1H3MPG2"/>
<organism evidence="2 3">
    <name type="scientific">Proteiniborus ethanoligenes</name>
    <dbReference type="NCBI Taxonomy" id="415015"/>
    <lineage>
        <taxon>Bacteria</taxon>
        <taxon>Bacillati</taxon>
        <taxon>Bacillota</taxon>
        <taxon>Clostridia</taxon>
        <taxon>Eubacteriales</taxon>
        <taxon>Proteiniborus</taxon>
    </lineage>
</organism>
<dbReference type="EMBL" id="FNQE01000007">
    <property type="protein sequence ID" value="SDY78400.1"/>
    <property type="molecule type" value="Genomic_DNA"/>
</dbReference>
<name>A0A1H3MPG2_9FIRM</name>
<keyword evidence="1" id="KW-0472">Membrane</keyword>
<dbReference type="RefSeq" id="WP_091727798.1">
    <property type="nucleotide sequence ID" value="NZ_FNQE01000007.1"/>
</dbReference>
<sequence>MRSKVKFILLGISILCFGYFAYAYNQISGFKLLFMDSQKGAFYLKTYKIFLIVGIVLTIATVYYFVKDNRTSKNFKTLLKLLFK</sequence>
<evidence type="ECO:0000256" key="1">
    <source>
        <dbReference type="SAM" id="Phobius"/>
    </source>
</evidence>
<gene>
    <name evidence="2" type="ORF">SAMN05660462_00900</name>
</gene>
<keyword evidence="1" id="KW-0812">Transmembrane</keyword>
<evidence type="ECO:0000313" key="3">
    <source>
        <dbReference type="Proteomes" id="UP000198625"/>
    </source>
</evidence>
<reference evidence="2 3" key="1">
    <citation type="submission" date="2016-10" db="EMBL/GenBank/DDBJ databases">
        <authorList>
            <person name="de Groot N.N."/>
        </authorList>
    </citation>
    <scope>NUCLEOTIDE SEQUENCE [LARGE SCALE GENOMIC DNA]</scope>
    <source>
        <strain evidence="2 3">DSM 21650</strain>
    </source>
</reference>